<evidence type="ECO:0000313" key="1">
    <source>
        <dbReference type="EMBL" id="AMC93915.1"/>
    </source>
</evidence>
<dbReference type="AlphaFoldDB" id="A0A120JTT6"/>
<gene>
    <name evidence="1" type="ORF">AOC36_07930</name>
</gene>
<reference evidence="1 2" key="1">
    <citation type="submission" date="2015-10" db="EMBL/GenBank/DDBJ databases">
        <title>Erysipelothrix larvae sp. LV19 isolated from the larval gut of the rhinoceros beetle, Trypoxylus dichotomus.</title>
        <authorList>
            <person name="Lim S."/>
            <person name="Kim B.-C."/>
        </authorList>
    </citation>
    <scope>NUCLEOTIDE SEQUENCE [LARGE SCALE GENOMIC DNA]</scope>
    <source>
        <strain evidence="1 2">LV19</strain>
    </source>
</reference>
<accession>A0A120JTT6</accession>
<dbReference type="KEGG" id="erl:AOC36_07930"/>
<dbReference type="EMBL" id="CP013213">
    <property type="protein sequence ID" value="AMC93915.1"/>
    <property type="molecule type" value="Genomic_DNA"/>
</dbReference>
<proteinExistence type="predicted"/>
<organism evidence="1 2">
    <name type="scientific">Erysipelothrix larvae</name>
    <dbReference type="NCBI Taxonomy" id="1514105"/>
    <lineage>
        <taxon>Bacteria</taxon>
        <taxon>Bacillati</taxon>
        <taxon>Bacillota</taxon>
        <taxon>Erysipelotrichia</taxon>
        <taxon>Erysipelotrichales</taxon>
        <taxon>Erysipelotrichaceae</taxon>
        <taxon>Erysipelothrix</taxon>
    </lineage>
</organism>
<evidence type="ECO:0000313" key="2">
    <source>
        <dbReference type="Proteomes" id="UP000063781"/>
    </source>
</evidence>
<dbReference type="Proteomes" id="UP000063781">
    <property type="component" value="Chromosome"/>
</dbReference>
<protein>
    <submittedName>
        <fullName evidence="1">Uncharacterized protein</fullName>
    </submittedName>
</protein>
<sequence>MILKQWLNKSQKIKLELIGRIYQALLSEKIIDKTTDDKGKFICCHYEGTHTFKTRSNTTKKNKQRTKCLDCNKHVIFMNNLQYFIDQNRLKKSLFIPY</sequence>
<name>A0A120JTT6_9FIRM</name>
<keyword evidence="2" id="KW-1185">Reference proteome</keyword>